<accession>A0A0P0VDZ8</accession>
<reference evidence="3" key="1">
    <citation type="journal article" date="2005" name="Nature">
        <title>The map-based sequence of the rice genome.</title>
        <authorList>
            <consortium name="International rice genome sequencing project (IRGSP)"/>
            <person name="Matsumoto T."/>
            <person name="Wu J."/>
            <person name="Kanamori H."/>
            <person name="Katayose Y."/>
            <person name="Fujisawa M."/>
            <person name="Namiki N."/>
            <person name="Mizuno H."/>
            <person name="Yamamoto K."/>
            <person name="Antonio B.A."/>
            <person name="Baba T."/>
            <person name="Sakata K."/>
            <person name="Nagamura Y."/>
            <person name="Aoki H."/>
            <person name="Arikawa K."/>
            <person name="Arita K."/>
            <person name="Bito T."/>
            <person name="Chiden Y."/>
            <person name="Fujitsuka N."/>
            <person name="Fukunaka R."/>
            <person name="Hamada M."/>
            <person name="Harada C."/>
            <person name="Hayashi A."/>
            <person name="Hijishita S."/>
            <person name="Honda M."/>
            <person name="Hosokawa S."/>
            <person name="Ichikawa Y."/>
            <person name="Idonuma A."/>
            <person name="Iijima M."/>
            <person name="Ikeda M."/>
            <person name="Ikeno M."/>
            <person name="Ito K."/>
            <person name="Ito S."/>
            <person name="Ito T."/>
            <person name="Ito Y."/>
            <person name="Ito Y."/>
            <person name="Iwabuchi A."/>
            <person name="Kamiya K."/>
            <person name="Karasawa W."/>
            <person name="Kurita K."/>
            <person name="Katagiri S."/>
            <person name="Kikuta A."/>
            <person name="Kobayashi H."/>
            <person name="Kobayashi N."/>
            <person name="Machita K."/>
            <person name="Maehara T."/>
            <person name="Masukawa M."/>
            <person name="Mizubayashi T."/>
            <person name="Mukai Y."/>
            <person name="Nagasaki H."/>
            <person name="Nagata Y."/>
            <person name="Naito S."/>
            <person name="Nakashima M."/>
            <person name="Nakama Y."/>
            <person name="Nakamichi Y."/>
            <person name="Nakamura M."/>
            <person name="Meguro A."/>
            <person name="Negishi M."/>
            <person name="Ohta I."/>
            <person name="Ohta T."/>
            <person name="Okamoto M."/>
            <person name="Ono N."/>
            <person name="Saji S."/>
            <person name="Sakaguchi M."/>
            <person name="Sakai K."/>
            <person name="Shibata M."/>
            <person name="Shimokawa T."/>
            <person name="Song J."/>
            <person name="Takazaki Y."/>
            <person name="Terasawa K."/>
            <person name="Tsugane M."/>
            <person name="Tsuji K."/>
            <person name="Ueda S."/>
            <person name="Waki K."/>
            <person name="Yamagata H."/>
            <person name="Yamamoto M."/>
            <person name="Yamamoto S."/>
            <person name="Yamane H."/>
            <person name="Yoshiki S."/>
            <person name="Yoshihara R."/>
            <person name="Yukawa K."/>
            <person name="Zhong H."/>
            <person name="Yano M."/>
            <person name="Yuan Q."/>
            <person name="Ouyang S."/>
            <person name="Liu J."/>
            <person name="Jones K.M."/>
            <person name="Gansberger K."/>
            <person name="Moffat K."/>
            <person name="Hill J."/>
            <person name="Bera J."/>
            <person name="Fadrosh D."/>
            <person name="Jin S."/>
            <person name="Johri S."/>
            <person name="Kim M."/>
            <person name="Overton L."/>
            <person name="Reardon M."/>
            <person name="Tsitrin T."/>
            <person name="Vuong H."/>
            <person name="Weaver B."/>
            <person name="Ciecko A."/>
            <person name="Tallon L."/>
            <person name="Jackson J."/>
            <person name="Pai G."/>
            <person name="Aken S.V."/>
            <person name="Utterback T."/>
            <person name="Reidmuller S."/>
            <person name="Feldblyum T."/>
            <person name="Hsiao J."/>
            <person name="Zismann V."/>
            <person name="Iobst S."/>
            <person name="de Vazeille A.R."/>
            <person name="Buell C.R."/>
            <person name="Ying K."/>
            <person name="Li Y."/>
            <person name="Lu T."/>
            <person name="Huang Y."/>
            <person name="Zhao Q."/>
            <person name="Feng Q."/>
            <person name="Zhang L."/>
            <person name="Zhu J."/>
            <person name="Weng Q."/>
            <person name="Mu J."/>
            <person name="Lu Y."/>
            <person name="Fan D."/>
            <person name="Liu Y."/>
            <person name="Guan J."/>
            <person name="Zhang Y."/>
            <person name="Yu S."/>
            <person name="Liu X."/>
            <person name="Zhang Y."/>
            <person name="Hong G."/>
            <person name="Han B."/>
            <person name="Choisne N."/>
            <person name="Demange N."/>
            <person name="Orjeda G."/>
            <person name="Samain S."/>
            <person name="Cattolico L."/>
            <person name="Pelletier E."/>
            <person name="Couloux A."/>
            <person name="Segurens B."/>
            <person name="Wincker P."/>
            <person name="D'Hont A."/>
            <person name="Scarpelli C."/>
            <person name="Weissenbach J."/>
            <person name="Salanoubat M."/>
            <person name="Quetier F."/>
            <person name="Yu Y."/>
            <person name="Kim H.R."/>
            <person name="Rambo T."/>
            <person name="Currie J."/>
            <person name="Collura K."/>
            <person name="Luo M."/>
            <person name="Yang T."/>
            <person name="Ammiraju J.S.S."/>
            <person name="Engler F."/>
            <person name="Soderlund C."/>
            <person name="Wing R.A."/>
            <person name="Palmer L.E."/>
            <person name="de la Bastide M."/>
            <person name="Spiegel L."/>
            <person name="Nascimento L."/>
            <person name="Zutavern T."/>
            <person name="O'Shaughnessy A."/>
            <person name="Dike S."/>
            <person name="Dedhia N."/>
            <person name="Preston R."/>
            <person name="Balija V."/>
            <person name="McCombie W.R."/>
            <person name="Chow T."/>
            <person name="Chen H."/>
            <person name="Chung M."/>
            <person name="Chen C."/>
            <person name="Shaw J."/>
            <person name="Wu H."/>
            <person name="Hsiao K."/>
            <person name="Chao Y."/>
            <person name="Chu M."/>
            <person name="Cheng C."/>
            <person name="Hour A."/>
            <person name="Lee P."/>
            <person name="Lin S."/>
            <person name="Lin Y."/>
            <person name="Liou J."/>
            <person name="Liu S."/>
            <person name="Hsing Y."/>
            <person name="Raghuvanshi S."/>
            <person name="Mohanty A."/>
            <person name="Bharti A.K."/>
            <person name="Gaur A."/>
            <person name="Gupta V."/>
            <person name="Kumar D."/>
            <person name="Ravi V."/>
            <person name="Vij S."/>
            <person name="Kapur A."/>
            <person name="Khurana P."/>
            <person name="Khurana P."/>
            <person name="Khurana J.P."/>
            <person name="Tyagi A.K."/>
            <person name="Gaikwad K."/>
            <person name="Singh A."/>
            <person name="Dalal V."/>
            <person name="Srivastava S."/>
            <person name="Dixit A."/>
            <person name="Pal A.K."/>
            <person name="Ghazi I.A."/>
            <person name="Yadav M."/>
            <person name="Pandit A."/>
            <person name="Bhargava A."/>
            <person name="Sureshbabu K."/>
            <person name="Batra K."/>
            <person name="Sharma T.R."/>
            <person name="Mohapatra T."/>
            <person name="Singh N.K."/>
            <person name="Messing J."/>
            <person name="Nelson A.B."/>
            <person name="Fuks G."/>
            <person name="Kavchok S."/>
            <person name="Keizer G."/>
            <person name="Linton E."/>
            <person name="Llaca V."/>
            <person name="Song R."/>
            <person name="Tanyolac B."/>
            <person name="Young S."/>
            <person name="Ho-Il K."/>
            <person name="Hahn J.H."/>
            <person name="Sangsakoo G."/>
            <person name="Vanavichit A."/>
            <person name="de Mattos Luiz.A.T."/>
            <person name="Zimmer P.D."/>
            <person name="Malone G."/>
            <person name="Dellagostin O."/>
            <person name="de Oliveira A.C."/>
            <person name="Bevan M."/>
            <person name="Bancroft I."/>
            <person name="Minx P."/>
            <person name="Cordum H."/>
            <person name="Wilson R."/>
            <person name="Cheng Z."/>
            <person name="Jin W."/>
            <person name="Jiang J."/>
            <person name="Leong S.A."/>
            <person name="Iwama H."/>
            <person name="Gojobori T."/>
            <person name="Itoh T."/>
            <person name="Niimura Y."/>
            <person name="Fujii Y."/>
            <person name="Habara T."/>
            <person name="Sakai H."/>
            <person name="Sato Y."/>
            <person name="Wilson G."/>
            <person name="Kumar K."/>
            <person name="McCouch S."/>
            <person name="Juretic N."/>
            <person name="Hoen D."/>
            <person name="Wright S."/>
            <person name="Bruskiewich R."/>
            <person name="Bureau T."/>
            <person name="Miyao A."/>
            <person name="Hirochika H."/>
            <person name="Nishikawa T."/>
            <person name="Kadowaki K."/>
            <person name="Sugiura M."/>
            <person name="Burr B."/>
            <person name="Sasaki T."/>
        </authorList>
    </citation>
    <scope>NUCLEOTIDE SEQUENCE [LARGE SCALE GENOMIC DNA]</scope>
    <source>
        <strain evidence="3">cv. Nipponbare</strain>
    </source>
</reference>
<reference evidence="2 3" key="2">
    <citation type="journal article" date="2013" name="Plant Cell Physiol.">
        <title>Rice Annotation Project Database (RAP-DB): an integrative and interactive database for rice genomics.</title>
        <authorList>
            <person name="Sakai H."/>
            <person name="Lee S.S."/>
            <person name="Tanaka T."/>
            <person name="Numa H."/>
            <person name="Kim J."/>
            <person name="Kawahara Y."/>
            <person name="Wakimoto H."/>
            <person name="Yang C.C."/>
            <person name="Iwamoto M."/>
            <person name="Abe T."/>
            <person name="Yamada Y."/>
            <person name="Muto A."/>
            <person name="Inokuchi H."/>
            <person name="Ikemura T."/>
            <person name="Matsumoto T."/>
            <person name="Sasaki T."/>
            <person name="Itoh T."/>
        </authorList>
    </citation>
    <scope>NUCLEOTIDE SEQUENCE [LARGE SCALE GENOMIC DNA]</scope>
    <source>
        <strain evidence="3">cv. Nipponbare</strain>
    </source>
</reference>
<sequence length="328" mass="35497">LFLSLLRVAAGGRWAAAGGRHGGDGLSRAIATATATATAATVVHHPRDGLLQLGAEEVATHDEAHAERTEGGSSVVVQLLPRHLPRRLRPPSSTPRPPPAAASAPSGRSCLRPRATAASSAHREREGERGREALPLGDAIARCPPSRRRLQLPLCRRQPPGPARRHPPHTTHTYSRIAAALHHGVVGRPLRLRLSRPPPAAAQPEKLRFRRQPPAPPPPQPQRHDARRTGTSASTVGRPLCFHLSCPPPTARGAPPPPPAARGAPSPSPVARSASDTRPPGELHLRRRSPAALPERVRERDGMVERLADWFEDRYDRWAMFFFIFFAG</sequence>
<dbReference type="Proteomes" id="UP000059680">
    <property type="component" value="Chromosome 2"/>
</dbReference>
<name>A0A0P0VDZ8_ORYSJ</name>
<feature type="compositionally biased region" description="Pro residues" evidence="1">
    <location>
        <begin position="246"/>
        <end position="260"/>
    </location>
</feature>
<feature type="region of interest" description="Disordered" evidence="1">
    <location>
        <begin position="194"/>
        <end position="294"/>
    </location>
</feature>
<feature type="region of interest" description="Disordered" evidence="1">
    <location>
        <begin position="83"/>
        <end position="170"/>
    </location>
</feature>
<evidence type="ECO:0000313" key="3">
    <source>
        <dbReference type="Proteomes" id="UP000059680"/>
    </source>
</evidence>
<keyword evidence="3" id="KW-1185">Reference proteome</keyword>
<feature type="compositionally biased region" description="Low complexity" evidence="1">
    <location>
        <begin position="261"/>
        <end position="274"/>
    </location>
</feature>
<protein>
    <submittedName>
        <fullName evidence="2">Os02g0107251 protein</fullName>
    </submittedName>
</protein>
<dbReference type="PaxDb" id="39947-A0A0P0VDZ8"/>
<feature type="compositionally biased region" description="Basic and acidic residues" evidence="1">
    <location>
        <begin position="121"/>
        <end position="132"/>
    </location>
</feature>
<dbReference type="AlphaFoldDB" id="A0A0P0VDZ8"/>
<dbReference type="Gramene" id="Os02t0107251-01">
    <property type="protein sequence ID" value="Os02t0107251-01"/>
    <property type="gene ID" value="Os02g0107251"/>
</dbReference>
<dbReference type="InParanoid" id="A0A0P0VDZ8"/>
<feature type="non-terminal residue" evidence="2">
    <location>
        <position position="1"/>
    </location>
</feature>
<organism evidence="2 3">
    <name type="scientific">Oryza sativa subsp. japonica</name>
    <name type="common">Rice</name>
    <dbReference type="NCBI Taxonomy" id="39947"/>
    <lineage>
        <taxon>Eukaryota</taxon>
        <taxon>Viridiplantae</taxon>
        <taxon>Streptophyta</taxon>
        <taxon>Embryophyta</taxon>
        <taxon>Tracheophyta</taxon>
        <taxon>Spermatophyta</taxon>
        <taxon>Magnoliopsida</taxon>
        <taxon>Liliopsida</taxon>
        <taxon>Poales</taxon>
        <taxon>Poaceae</taxon>
        <taxon>BOP clade</taxon>
        <taxon>Oryzoideae</taxon>
        <taxon>Oryzeae</taxon>
        <taxon>Oryzinae</taxon>
        <taxon>Oryza</taxon>
        <taxon>Oryza sativa</taxon>
    </lineage>
</organism>
<reference evidence="2 3" key="3">
    <citation type="journal article" date="2013" name="Rice">
        <title>Improvement of the Oryza sativa Nipponbare reference genome using next generation sequence and optical map data.</title>
        <authorList>
            <person name="Kawahara Y."/>
            <person name="de la Bastide M."/>
            <person name="Hamilton J.P."/>
            <person name="Kanamori H."/>
            <person name="McCombie W.R."/>
            <person name="Ouyang S."/>
            <person name="Schwartz D.C."/>
            <person name="Tanaka T."/>
            <person name="Wu J."/>
            <person name="Zhou S."/>
            <person name="Childs K.L."/>
            <person name="Davidson R.M."/>
            <person name="Lin H."/>
            <person name="Quesada-Ocampo L."/>
            <person name="Vaillancourt B."/>
            <person name="Sakai H."/>
            <person name="Lee S.S."/>
            <person name="Kim J."/>
            <person name="Numa H."/>
            <person name="Itoh T."/>
            <person name="Buell C.R."/>
            <person name="Matsumoto T."/>
        </authorList>
    </citation>
    <scope>NUCLEOTIDE SEQUENCE [LARGE SCALE GENOMIC DNA]</scope>
    <source>
        <strain evidence="3">cv. Nipponbare</strain>
    </source>
</reference>
<proteinExistence type="predicted"/>
<evidence type="ECO:0000313" key="2">
    <source>
        <dbReference type="EMBL" id="BAS76576.1"/>
    </source>
</evidence>
<dbReference type="EMBL" id="AP014958">
    <property type="protein sequence ID" value="BAS76576.1"/>
    <property type="molecule type" value="Genomic_DNA"/>
</dbReference>
<evidence type="ECO:0000256" key="1">
    <source>
        <dbReference type="SAM" id="MobiDB-lite"/>
    </source>
</evidence>
<gene>
    <name evidence="2" type="ordered locus">Os02g0107251</name>
    <name evidence="2" type="ORF">OSNPB_020107251</name>
</gene>